<feature type="transmembrane region" description="Helical" evidence="1">
    <location>
        <begin position="70"/>
        <end position="92"/>
    </location>
</feature>
<evidence type="ECO:0000256" key="1">
    <source>
        <dbReference type="SAM" id="Phobius"/>
    </source>
</evidence>
<dbReference type="AlphaFoldDB" id="A0A7J5BRL6"/>
<dbReference type="EMBL" id="WBJZ01000010">
    <property type="protein sequence ID" value="KAB1656895.1"/>
    <property type="molecule type" value="Genomic_DNA"/>
</dbReference>
<reference evidence="2 3" key="1">
    <citation type="submission" date="2019-09" db="EMBL/GenBank/DDBJ databases">
        <title>Phylogeny of genus Pseudoclavibacter and closely related genus.</title>
        <authorList>
            <person name="Li Y."/>
        </authorList>
    </citation>
    <scope>NUCLEOTIDE SEQUENCE [LARGE SCALE GENOMIC DNA]</scope>
    <source>
        <strain evidence="2 3">DSM 23821</strain>
    </source>
</reference>
<keyword evidence="3" id="KW-1185">Reference proteome</keyword>
<keyword evidence="1" id="KW-0812">Transmembrane</keyword>
<accession>A0A7J5BRL6</accession>
<name>A0A7J5BRL6_9MICO</name>
<evidence type="ECO:0000313" key="3">
    <source>
        <dbReference type="Proteomes" id="UP000467240"/>
    </source>
</evidence>
<dbReference type="RefSeq" id="WP_158040647.1">
    <property type="nucleotide sequence ID" value="NZ_JACCFV010000001.1"/>
</dbReference>
<gene>
    <name evidence="2" type="ORF">F8O01_09635</name>
</gene>
<feature type="transmembrane region" description="Helical" evidence="1">
    <location>
        <begin position="98"/>
        <end position="118"/>
    </location>
</feature>
<evidence type="ECO:0000313" key="2">
    <source>
        <dbReference type="EMBL" id="KAB1656895.1"/>
    </source>
</evidence>
<keyword evidence="1" id="KW-0472">Membrane</keyword>
<protein>
    <submittedName>
        <fullName evidence="2">Uncharacterized protein</fullName>
    </submittedName>
</protein>
<dbReference type="Proteomes" id="UP000467240">
    <property type="component" value="Unassembled WGS sequence"/>
</dbReference>
<keyword evidence="1" id="KW-1133">Transmembrane helix</keyword>
<organism evidence="2 3">
    <name type="scientific">Pseudoclavibacter chungangensis</name>
    <dbReference type="NCBI Taxonomy" id="587635"/>
    <lineage>
        <taxon>Bacteria</taxon>
        <taxon>Bacillati</taxon>
        <taxon>Actinomycetota</taxon>
        <taxon>Actinomycetes</taxon>
        <taxon>Micrococcales</taxon>
        <taxon>Microbacteriaceae</taxon>
        <taxon>Pseudoclavibacter</taxon>
    </lineage>
</organism>
<sequence length="160" mass="18557">MSGERREQPMKDGQALDRLTENVETWAKSYRHVDDEERWERDFLAKFDSQAADLARRSTASTRSFGARDWILAVVFWSFLAFVVFIGSVLLMQLEGTWRIVFAVFAALIAAVGIWQSYLEATSVKRHADKLEKKREWLLGVTRKVMTRTLVERRTARGRS</sequence>
<dbReference type="OrthoDB" id="5116777at2"/>
<proteinExistence type="predicted"/>
<comment type="caution">
    <text evidence="2">The sequence shown here is derived from an EMBL/GenBank/DDBJ whole genome shotgun (WGS) entry which is preliminary data.</text>
</comment>